<keyword evidence="7 11" id="KW-0482">Metalloprotease</keyword>
<evidence type="ECO:0000256" key="8">
    <source>
        <dbReference type="SAM" id="MobiDB-lite"/>
    </source>
</evidence>
<evidence type="ECO:0000313" key="11">
    <source>
        <dbReference type="EMBL" id="EFY91636.1"/>
    </source>
</evidence>
<organism evidence="12">
    <name type="scientific">Metarhizium acridum (strain CQMa 102)</name>
    <dbReference type="NCBI Taxonomy" id="655827"/>
    <lineage>
        <taxon>Eukaryota</taxon>
        <taxon>Fungi</taxon>
        <taxon>Dikarya</taxon>
        <taxon>Ascomycota</taxon>
        <taxon>Pezizomycotina</taxon>
        <taxon>Sordariomycetes</taxon>
        <taxon>Hypocreomycetidae</taxon>
        <taxon>Hypocreales</taxon>
        <taxon>Clavicipitaceae</taxon>
        <taxon>Metarhizium</taxon>
    </lineage>
</organism>
<keyword evidence="4" id="KW-0479">Metal-binding</keyword>
<comment type="cofactor">
    <cofactor evidence="1">
        <name>Zn(2+)</name>
        <dbReference type="ChEBI" id="CHEBI:29105"/>
    </cofactor>
</comment>
<dbReference type="GeneID" id="19246537"/>
<evidence type="ECO:0000256" key="9">
    <source>
        <dbReference type="SAM" id="SignalP"/>
    </source>
</evidence>
<keyword evidence="12" id="KW-1185">Reference proteome</keyword>
<dbReference type="SUPFAM" id="SSF55486">
    <property type="entry name" value="Metalloproteases ('zincins'), catalytic domain"/>
    <property type="match status" value="1"/>
</dbReference>
<evidence type="ECO:0000256" key="3">
    <source>
        <dbReference type="ARBA" id="ARBA00022670"/>
    </source>
</evidence>
<evidence type="ECO:0000256" key="7">
    <source>
        <dbReference type="ARBA" id="ARBA00023049"/>
    </source>
</evidence>
<dbReference type="Pfam" id="PF14521">
    <property type="entry name" value="Aspzincin_M35"/>
    <property type="match status" value="1"/>
</dbReference>
<feature type="signal peptide" evidence="9">
    <location>
        <begin position="1"/>
        <end position="17"/>
    </location>
</feature>
<evidence type="ECO:0000256" key="6">
    <source>
        <dbReference type="ARBA" id="ARBA00022833"/>
    </source>
</evidence>
<keyword evidence="3 11" id="KW-0645">Protease</keyword>
<sequence>MRLIGIVTALSPATVMALSISGRASFLESGAGPSLTETFEGLAKLGVLNGSGCSINEDELAEQKRANQDGSCANNQQEVDAALASCAQLAKKAEQAAREGSSIFEGYFKTNDPEQVAQHFARIADGCGHGGNQPITIECTPNEPCTLPQTGNLELAAVATIKSSGPGHIRLCRSAFRMSSGGRQRRQNLGQGPGCGENLDNMGELLVHEMSHTTVASRDVAYGKRNALSLSTEQSLSNAENYALFARDAANNCGGAGPGNGNQPPNDFPGSNNRPPNGFPGSNNGPPNGFPGSNNGPPNGFPGSNNGPPNGFPGSNNGPPNGFPDSNNGPPNGFPGSNNGPSNGFPGSNNGPPNGFPGSNNGPPNGFPGNNNGPPNTFPGFDNQPPNGPPGSNNFQPGGNNNGFDFDPSILSDLLGSNDFLT</sequence>
<dbReference type="GO" id="GO:0046872">
    <property type="term" value="F:metal ion binding"/>
    <property type="evidence" value="ECO:0007669"/>
    <property type="project" value="UniProtKB-KW"/>
</dbReference>
<evidence type="ECO:0000259" key="10">
    <source>
        <dbReference type="Pfam" id="PF14521"/>
    </source>
</evidence>
<keyword evidence="6" id="KW-0862">Zinc</keyword>
<dbReference type="PANTHER" id="PTHR37016">
    <property type="match status" value="1"/>
</dbReference>
<dbReference type="KEGG" id="maw:19246537"/>
<dbReference type="STRING" id="655827.E9DX78"/>
<feature type="region of interest" description="Disordered" evidence="8">
    <location>
        <begin position="254"/>
        <end position="422"/>
    </location>
</feature>
<accession>E9DX78</accession>
<dbReference type="GO" id="GO:0006508">
    <property type="term" value="P:proteolysis"/>
    <property type="evidence" value="ECO:0007669"/>
    <property type="project" value="UniProtKB-KW"/>
</dbReference>
<gene>
    <name evidence="11" type="ORF">MAC_02226</name>
</gene>
<dbReference type="eggNOG" id="ENOG502RNJ7">
    <property type="taxonomic scope" value="Eukaryota"/>
</dbReference>
<dbReference type="AlphaFoldDB" id="E9DX78"/>
<dbReference type="GO" id="GO:0004222">
    <property type="term" value="F:metalloendopeptidase activity"/>
    <property type="evidence" value="ECO:0007669"/>
    <property type="project" value="InterPro"/>
</dbReference>
<dbReference type="InterPro" id="IPR024079">
    <property type="entry name" value="MetalloPept_cat_dom_sf"/>
</dbReference>
<dbReference type="EMBL" id="GL698480">
    <property type="protein sequence ID" value="EFY91636.1"/>
    <property type="molecule type" value="Genomic_DNA"/>
</dbReference>
<keyword evidence="5" id="KW-0378">Hydrolase</keyword>
<dbReference type="OrthoDB" id="412874at2759"/>
<dbReference type="InterPro" id="IPR029463">
    <property type="entry name" value="Lys_MEP"/>
</dbReference>
<dbReference type="PANTHER" id="PTHR37016:SF3">
    <property type="entry name" value="NEUTRAL PROTEASE 2-RELATED"/>
    <property type="match status" value="1"/>
</dbReference>
<dbReference type="Gene3D" id="3.40.390.10">
    <property type="entry name" value="Collagenase (Catalytic Domain)"/>
    <property type="match status" value="1"/>
</dbReference>
<comment type="similarity">
    <text evidence="2">Belongs to the peptidase M35 family.</text>
</comment>
<keyword evidence="9" id="KW-0732">Signal</keyword>
<evidence type="ECO:0000256" key="1">
    <source>
        <dbReference type="ARBA" id="ARBA00001947"/>
    </source>
</evidence>
<feature type="chain" id="PRO_5003237904" evidence="9">
    <location>
        <begin position="18"/>
        <end position="422"/>
    </location>
</feature>
<dbReference type="Proteomes" id="UP000002499">
    <property type="component" value="Unassembled WGS sequence"/>
</dbReference>
<dbReference type="InterPro" id="IPR050414">
    <property type="entry name" value="Fungal_M35_metalloproteases"/>
</dbReference>
<evidence type="ECO:0000256" key="5">
    <source>
        <dbReference type="ARBA" id="ARBA00022801"/>
    </source>
</evidence>
<evidence type="ECO:0000256" key="2">
    <source>
        <dbReference type="ARBA" id="ARBA00010279"/>
    </source>
</evidence>
<dbReference type="OMA" id="EMAHATI"/>
<evidence type="ECO:0000256" key="4">
    <source>
        <dbReference type="ARBA" id="ARBA00022723"/>
    </source>
</evidence>
<name>E9DX78_METAQ</name>
<feature type="compositionally biased region" description="Low complexity" evidence="8">
    <location>
        <begin position="261"/>
        <end position="409"/>
    </location>
</feature>
<protein>
    <submittedName>
        <fullName evidence="11">Deuterolysin metalloprotease family protein</fullName>
    </submittedName>
</protein>
<reference evidence="11 12" key="1">
    <citation type="journal article" date="2011" name="PLoS Genet.">
        <title>Genome sequencing and comparative transcriptomics of the model entomopathogenic fungi Metarhizium anisopliae and M. acridum.</title>
        <authorList>
            <person name="Gao Q."/>
            <person name="Jin K."/>
            <person name="Ying S.H."/>
            <person name="Zhang Y."/>
            <person name="Xiao G."/>
            <person name="Shang Y."/>
            <person name="Duan Z."/>
            <person name="Hu X."/>
            <person name="Xie X.Q."/>
            <person name="Zhou G."/>
            <person name="Peng G."/>
            <person name="Luo Z."/>
            <person name="Huang W."/>
            <person name="Wang B."/>
            <person name="Fang W."/>
            <person name="Wang S."/>
            <person name="Zhong Y."/>
            <person name="Ma L.J."/>
            <person name="St Leger R.J."/>
            <person name="Zhao G.P."/>
            <person name="Pei Y."/>
            <person name="Feng M.G."/>
            <person name="Xia Y."/>
            <person name="Wang C."/>
        </authorList>
    </citation>
    <scope>NUCLEOTIDE SEQUENCE [LARGE SCALE GENOMIC DNA]</scope>
    <source>
        <strain evidence="11 12">CQMa 102</strain>
    </source>
</reference>
<dbReference type="HOGENOM" id="CLU_650664_0_0_1"/>
<proteinExistence type="inferred from homology"/>
<dbReference type="CDD" id="cd11008">
    <property type="entry name" value="M35_deuterolysin_like"/>
    <property type="match status" value="1"/>
</dbReference>
<dbReference type="InParanoid" id="E9DX78"/>
<feature type="domain" description="Lysine-specific metallo-endopeptidase" evidence="10">
    <location>
        <begin position="95"/>
        <end position="246"/>
    </location>
</feature>
<evidence type="ECO:0000313" key="12">
    <source>
        <dbReference type="Proteomes" id="UP000002499"/>
    </source>
</evidence>